<evidence type="ECO:0000313" key="11">
    <source>
        <dbReference type="EMBL" id="MBP1468163.1"/>
    </source>
</evidence>
<accession>A0ABS4DFG1</accession>
<dbReference type="InterPro" id="IPR017938">
    <property type="entry name" value="Riboflavin_synthase-like_b-brl"/>
</dbReference>
<dbReference type="Pfam" id="PF00175">
    <property type="entry name" value="NAD_binding_1"/>
    <property type="match status" value="1"/>
</dbReference>
<dbReference type="InterPro" id="IPR050415">
    <property type="entry name" value="MRET"/>
</dbReference>
<sequence length="271" mass="29832">MPYILGGAHAIVAQGDWYLWLLTLAGGYAWAYSSFLYRRWGPRHSGTIHRVTKLHGVTELTITLDQPHQFQPGQFVFLAVTRSAVGLPDEQHPFSISAIVDERSFRLSAKRLGDYTARLADLVPGDEVMVFGSYGTFGARGLATGKAALWIAGGIGITPFLSLLRHLAEGKAAHSGDIRFVWSVRDQADAIYLEEILTLADRLPQVHFHLHVTTTDGRLTAEGLEAVTGDDGTARRILLCGPTPMMHALKTQFVARGARRSQIINEEFALR</sequence>
<proteinExistence type="predicted"/>
<dbReference type="InterPro" id="IPR001433">
    <property type="entry name" value="OxRdtase_FAD/NAD-bd"/>
</dbReference>
<feature type="transmembrane region" description="Helical" evidence="9">
    <location>
        <begin position="17"/>
        <end position="37"/>
    </location>
</feature>
<evidence type="ECO:0000256" key="5">
    <source>
        <dbReference type="ARBA" id="ARBA00022827"/>
    </source>
</evidence>
<evidence type="ECO:0000256" key="9">
    <source>
        <dbReference type="SAM" id="Phobius"/>
    </source>
</evidence>
<dbReference type="Proteomes" id="UP001193081">
    <property type="component" value="Unassembled WGS sequence"/>
</dbReference>
<keyword evidence="6" id="KW-0560">Oxidoreductase</keyword>
<keyword evidence="2" id="KW-0285">Flavoprotein</keyword>
<feature type="domain" description="FAD-binding FR-type" evidence="10">
    <location>
        <begin position="38"/>
        <end position="140"/>
    </location>
</feature>
<evidence type="ECO:0000313" key="12">
    <source>
        <dbReference type="Proteomes" id="UP001193081"/>
    </source>
</evidence>
<dbReference type="PRINTS" id="PR00410">
    <property type="entry name" value="PHEHYDRXLASE"/>
</dbReference>
<evidence type="ECO:0000259" key="10">
    <source>
        <dbReference type="PROSITE" id="PS51384"/>
    </source>
</evidence>
<evidence type="ECO:0000256" key="6">
    <source>
        <dbReference type="ARBA" id="ARBA00023002"/>
    </source>
</evidence>
<keyword evidence="4" id="KW-0479">Metal-binding</keyword>
<keyword evidence="9" id="KW-0812">Transmembrane</keyword>
<organism evidence="11 12">
    <name type="scientific">Candidatus Chloroploca mongolica</name>
    <dbReference type="NCBI Taxonomy" id="2528176"/>
    <lineage>
        <taxon>Bacteria</taxon>
        <taxon>Bacillati</taxon>
        <taxon>Chloroflexota</taxon>
        <taxon>Chloroflexia</taxon>
        <taxon>Chloroflexales</taxon>
        <taxon>Chloroflexineae</taxon>
        <taxon>Oscillochloridaceae</taxon>
        <taxon>Candidatus Chloroploca</taxon>
    </lineage>
</organism>
<reference evidence="11 12" key="1">
    <citation type="submission" date="2021-03" db="EMBL/GenBank/DDBJ databases">
        <authorList>
            <person name="Grouzdev D.S."/>
        </authorList>
    </citation>
    <scope>NUCLEOTIDE SEQUENCE [LARGE SCALE GENOMIC DNA]</scope>
    <source>
        <strain evidence="11 12">M50-1</strain>
    </source>
</reference>
<dbReference type="InterPro" id="IPR039261">
    <property type="entry name" value="FNR_nucleotide-bd"/>
</dbReference>
<dbReference type="Gene3D" id="3.40.50.80">
    <property type="entry name" value="Nucleotide-binding domain of ferredoxin-NADP reductase (FNR) module"/>
    <property type="match status" value="1"/>
</dbReference>
<comment type="cofactor">
    <cofactor evidence="1">
        <name>FAD</name>
        <dbReference type="ChEBI" id="CHEBI:57692"/>
    </cofactor>
</comment>
<dbReference type="PANTHER" id="PTHR47354">
    <property type="entry name" value="NADH OXIDOREDUCTASE HCR"/>
    <property type="match status" value="1"/>
</dbReference>
<keyword evidence="8" id="KW-0411">Iron-sulfur</keyword>
<keyword evidence="9" id="KW-0472">Membrane</keyword>
<keyword evidence="7" id="KW-0408">Iron</keyword>
<keyword evidence="5" id="KW-0274">FAD</keyword>
<evidence type="ECO:0000256" key="2">
    <source>
        <dbReference type="ARBA" id="ARBA00022630"/>
    </source>
</evidence>
<dbReference type="EMBL" id="SIJK02000058">
    <property type="protein sequence ID" value="MBP1468163.1"/>
    <property type="molecule type" value="Genomic_DNA"/>
</dbReference>
<name>A0ABS4DFG1_9CHLR</name>
<protein>
    <recommendedName>
        <fullName evidence="10">FAD-binding FR-type domain-containing protein</fullName>
    </recommendedName>
</protein>
<evidence type="ECO:0000256" key="7">
    <source>
        <dbReference type="ARBA" id="ARBA00023004"/>
    </source>
</evidence>
<evidence type="ECO:0000256" key="4">
    <source>
        <dbReference type="ARBA" id="ARBA00022723"/>
    </source>
</evidence>
<dbReference type="SUPFAM" id="SSF63380">
    <property type="entry name" value="Riboflavin synthase domain-like"/>
    <property type="match status" value="1"/>
</dbReference>
<keyword evidence="3" id="KW-0001">2Fe-2S</keyword>
<dbReference type="InterPro" id="IPR017927">
    <property type="entry name" value="FAD-bd_FR_type"/>
</dbReference>
<comment type="caution">
    <text evidence="11">The sequence shown here is derived from an EMBL/GenBank/DDBJ whole genome shotgun (WGS) entry which is preliminary data.</text>
</comment>
<keyword evidence="9" id="KW-1133">Transmembrane helix</keyword>
<dbReference type="SUPFAM" id="SSF52343">
    <property type="entry name" value="Ferredoxin reductase-like, C-terminal NADP-linked domain"/>
    <property type="match status" value="1"/>
</dbReference>
<evidence type="ECO:0000256" key="3">
    <source>
        <dbReference type="ARBA" id="ARBA00022714"/>
    </source>
</evidence>
<dbReference type="Pfam" id="PF08022">
    <property type="entry name" value="FAD_binding_8"/>
    <property type="match status" value="1"/>
</dbReference>
<evidence type="ECO:0000256" key="1">
    <source>
        <dbReference type="ARBA" id="ARBA00001974"/>
    </source>
</evidence>
<dbReference type="RefSeq" id="WP_135480641.1">
    <property type="nucleotide sequence ID" value="NZ_SIJK02000058.1"/>
</dbReference>
<evidence type="ECO:0000256" key="8">
    <source>
        <dbReference type="ARBA" id="ARBA00023014"/>
    </source>
</evidence>
<dbReference type="Gene3D" id="2.40.30.10">
    <property type="entry name" value="Translation factors"/>
    <property type="match status" value="1"/>
</dbReference>
<dbReference type="InterPro" id="IPR013112">
    <property type="entry name" value="FAD-bd_8"/>
</dbReference>
<keyword evidence="12" id="KW-1185">Reference proteome</keyword>
<dbReference type="PANTHER" id="PTHR47354:SF8">
    <property type="entry name" value="1,2-PHENYLACETYL-COA EPOXIDASE, SUBUNIT E"/>
    <property type="match status" value="1"/>
</dbReference>
<dbReference type="PROSITE" id="PS51384">
    <property type="entry name" value="FAD_FR"/>
    <property type="match status" value="1"/>
</dbReference>
<gene>
    <name evidence="11" type="ORF">EYB53_020800</name>
</gene>